<dbReference type="InterPro" id="IPR052523">
    <property type="entry name" value="Trichothecene_AcTrans"/>
</dbReference>
<dbReference type="PANTHER" id="PTHR42791">
    <property type="entry name" value="GNAT FAMILY ACETYLTRANSFERASE"/>
    <property type="match status" value="1"/>
</dbReference>
<dbReference type="GO" id="GO:0016747">
    <property type="term" value="F:acyltransferase activity, transferring groups other than amino-acyl groups"/>
    <property type="evidence" value="ECO:0007669"/>
    <property type="project" value="InterPro"/>
</dbReference>
<dbReference type="GeneID" id="25321208"/>
<dbReference type="OrthoDB" id="2744543at2759"/>
<feature type="domain" description="N-acetyltransferase" evidence="1">
    <location>
        <begin position="111"/>
        <end position="265"/>
    </location>
</feature>
<dbReference type="Proteomes" id="UP000053958">
    <property type="component" value="Unassembled WGS sequence"/>
</dbReference>
<dbReference type="SUPFAM" id="SSF55729">
    <property type="entry name" value="Acyl-CoA N-acyltransferases (Nat)"/>
    <property type="match status" value="1"/>
</dbReference>
<comment type="caution">
    <text evidence="2">The sequence shown here is derived from an EMBL/GenBank/DDBJ whole genome shotgun (WGS) entry which is preliminary data.</text>
</comment>
<accession>A0A0F4YGL4</accession>
<dbReference type="Pfam" id="PF00583">
    <property type="entry name" value="Acetyltransf_1"/>
    <property type="match status" value="1"/>
</dbReference>
<dbReference type="STRING" id="1408163.A0A0F4YGL4"/>
<dbReference type="InterPro" id="IPR016181">
    <property type="entry name" value="Acyl_CoA_acyltransferase"/>
</dbReference>
<dbReference type="CDD" id="cd04301">
    <property type="entry name" value="NAT_SF"/>
    <property type="match status" value="1"/>
</dbReference>
<dbReference type="EMBL" id="LASV01000713">
    <property type="protein sequence ID" value="KKA17091.1"/>
    <property type="molecule type" value="Genomic_DNA"/>
</dbReference>
<sequence length="430" mass="49019">MRLREYRFEDAWAIAEIEALCNLTDPLALYYRRIQGHNGNDSDGKGVKNERKWAAYVSSCRRFQEMKRLQPGTVCHVLEEEVSSLTEQEDGNGRKEDDDEDNDSVIVGFTIWTRVGQDESARRWQERGRRWATRLRAAAHYLGIALYYPFDSTINLRHMSQVHPILFQHPPPVDPTLLFPERWEINAMYIHPRFQRRRFGTQALQWGLDQAMRESVPVLVKSTSQGYRLYHRAGFRSLGRLDFRGLFDPGLIISGAVLLYSCHPPQPTGAVHYRDDASVLWSQAEQRFDAVGCRVQQGVLHISVTVKSFGYYIIAGLPWASGTGQAWVVRPPRRTNQKRGISMFSGSGVRGHGAPASLCNSIRLRWPRENSICHVATQFVGFSSSLGKDVRRRTNRILLVHRIADRSSTLASPVPPTTLSIRRAYCLSQP</sequence>
<organism evidence="2 3">
    <name type="scientific">Rasamsonia emersonii (strain ATCC 16479 / CBS 393.64 / IMI 116815)</name>
    <dbReference type="NCBI Taxonomy" id="1408163"/>
    <lineage>
        <taxon>Eukaryota</taxon>
        <taxon>Fungi</taxon>
        <taxon>Dikarya</taxon>
        <taxon>Ascomycota</taxon>
        <taxon>Pezizomycotina</taxon>
        <taxon>Eurotiomycetes</taxon>
        <taxon>Eurotiomycetidae</taxon>
        <taxon>Eurotiales</taxon>
        <taxon>Trichocomaceae</taxon>
        <taxon>Rasamsonia</taxon>
    </lineage>
</organism>
<dbReference type="PANTHER" id="PTHR42791:SF1">
    <property type="entry name" value="N-ACETYLTRANSFERASE DOMAIN-CONTAINING PROTEIN"/>
    <property type="match status" value="1"/>
</dbReference>
<evidence type="ECO:0000313" key="3">
    <source>
        <dbReference type="Proteomes" id="UP000053958"/>
    </source>
</evidence>
<dbReference type="Gene3D" id="3.40.630.30">
    <property type="match status" value="1"/>
</dbReference>
<gene>
    <name evidence="2" type="ORF">T310_9268</name>
</gene>
<dbReference type="AlphaFoldDB" id="A0A0F4YGL4"/>
<name>A0A0F4YGL4_RASE3</name>
<evidence type="ECO:0000313" key="2">
    <source>
        <dbReference type="EMBL" id="KKA17091.1"/>
    </source>
</evidence>
<dbReference type="RefSeq" id="XP_013323703.1">
    <property type="nucleotide sequence ID" value="XM_013468249.1"/>
</dbReference>
<proteinExistence type="predicted"/>
<evidence type="ECO:0000259" key="1">
    <source>
        <dbReference type="PROSITE" id="PS51186"/>
    </source>
</evidence>
<keyword evidence="3" id="KW-1185">Reference proteome</keyword>
<protein>
    <recommendedName>
        <fullName evidence="1">N-acetyltransferase domain-containing protein</fullName>
    </recommendedName>
</protein>
<reference evidence="2 3" key="1">
    <citation type="submission" date="2015-04" db="EMBL/GenBank/DDBJ databases">
        <authorList>
            <person name="Heijne W.H."/>
            <person name="Fedorova N.D."/>
            <person name="Nierman W.C."/>
            <person name="Vollebregt A.W."/>
            <person name="Zhao Z."/>
            <person name="Wu L."/>
            <person name="Kumar M."/>
            <person name="Stam H."/>
            <person name="van den Berg M.A."/>
            <person name="Pel H.J."/>
        </authorList>
    </citation>
    <scope>NUCLEOTIDE SEQUENCE [LARGE SCALE GENOMIC DNA]</scope>
    <source>
        <strain evidence="2 3">CBS 393.64</strain>
    </source>
</reference>
<dbReference type="PROSITE" id="PS51186">
    <property type="entry name" value="GNAT"/>
    <property type="match status" value="1"/>
</dbReference>
<dbReference type="InterPro" id="IPR000182">
    <property type="entry name" value="GNAT_dom"/>
</dbReference>